<dbReference type="Gene3D" id="1.20.1260.10">
    <property type="match status" value="1"/>
</dbReference>
<proteinExistence type="predicted"/>
<gene>
    <name evidence="1" type="ORF">G3O08_15860</name>
</gene>
<dbReference type="Proteomes" id="UP000486602">
    <property type="component" value="Unassembled WGS sequence"/>
</dbReference>
<name>A0A7K3WU19_9FLAO</name>
<dbReference type="SUPFAM" id="SSF47240">
    <property type="entry name" value="Ferritin-like"/>
    <property type="match status" value="1"/>
</dbReference>
<dbReference type="AlphaFoldDB" id="A0A7K3WU19"/>
<reference evidence="1 2" key="1">
    <citation type="submission" date="2020-02" db="EMBL/GenBank/DDBJ databases">
        <title>Out from the shadows clarifying the taxonomy of the family Cryomorphaceae and related taxa by utilizing the GTDB taxonomic framework.</title>
        <authorList>
            <person name="Bowman J.P."/>
        </authorList>
    </citation>
    <scope>NUCLEOTIDE SEQUENCE [LARGE SCALE GENOMIC DNA]</scope>
    <source>
        <strain evidence="1 2">QSSC 1-22</strain>
    </source>
</reference>
<accession>A0A7K3WU19</accession>
<keyword evidence="2" id="KW-1185">Reference proteome</keyword>
<evidence type="ECO:0000313" key="1">
    <source>
        <dbReference type="EMBL" id="NEN24976.1"/>
    </source>
</evidence>
<protein>
    <submittedName>
        <fullName evidence="1">tRNA-(Ms[2]io[6]A)-hydroxylase</fullName>
    </submittedName>
</protein>
<dbReference type="GO" id="GO:0045301">
    <property type="term" value="F:tRNA 2-(methylsulfanyl)-N(6)-isopentenyladenosine(37) hydroxylase activity"/>
    <property type="evidence" value="ECO:0007669"/>
    <property type="project" value="InterPro"/>
</dbReference>
<comment type="caution">
    <text evidence="1">The sequence shown here is derived from an EMBL/GenBank/DDBJ whole genome shotgun (WGS) entry which is preliminary data.</text>
</comment>
<dbReference type="CDD" id="cd07910">
    <property type="entry name" value="MiaE"/>
    <property type="match status" value="1"/>
</dbReference>
<dbReference type="Pfam" id="PF06175">
    <property type="entry name" value="MiaE"/>
    <property type="match status" value="1"/>
</dbReference>
<dbReference type="EMBL" id="JAAGVY010000037">
    <property type="protein sequence ID" value="NEN24976.1"/>
    <property type="molecule type" value="Genomic_DNA"/>
</dbReference>
<dbReference type="InterPro" id="IPR012347">
    <property type="entry name" value="Ferritin-like"/>
</dbReference>
<dbReference type="PANTHER" id="PTHR42637">
    <property type="entry name" value="TRNA-(MS[2]IO[6]A)-HYDROXYLASE"/>
    <property type="match status" value="1"/>
</dbReference>
<dbReference type="GO" id="GO:0006400">
    <property type="term" value="P:tRNA modification"/>
    <property type="evidence" value="ECO:0007669"/>
    <property type="project" value="InterPro"/>
</dbReference>
<dbReference type="PANTHER" id="PTHR42637:SF1">
    <property type="entry name" value="TRNA 2-(METHYLSULFANYL)-N(6)-ISOPENTENYLADENOSINE(37) HYDROXYLASE"/>
    <property type="match status" value="1"/>
</dbReference>
<dbReference type="PIRSF" id="PIRSF020736">
    <property type="entry name" value="MiaE"/>
    <property type="match status" value="1"/>
</dbReference>
<dbReference type="InterPro" id="IPR009078">
    <property type="entry name" value="Ferritin-like_SF"/>
</dbReference>
<evidence type="ECO:0000313" key="2">
    <source>
        <dbReference type="Proteomes" id="UP000486602"/>
    </source>
</evidence>
<organism evidence="1 2">
    <name type="scientific">Cryomorpha ignava</name>
    <dbReference type="NCBI Taxonomy" id="101383"/>
    <lineage>
        <taxon>Bacteria</taxon>
        <taxon>Pseudomonadati</taxon>
        <taxon>Bacteroidota</taxon>
        <taxon>Flavobacteriia</taxon>
        <taxon>Flavobacteriales</taxon>
        <taxon>Cryomorphaceae</taxon>
        <taxon>Cryomorpha</taxon>
    </lineage>
</organism>
<sequence length="193" mass="22446">MLGLKMPTDPRWVDIVEKNIEEILTDHAWCEQKAASTAISIIVRFPEFPDLVAEMTALAKEEIEHFALVTEKIAERGMTLGFERKDPYVKDLSKHIIKGGDRRQQLVEVLLMAAMIEARSCERFRVLSEEIADEDLRKFYRGLMASEARHYTLFLRFARKYGEGIDVEKKWQDFLQYEGELMKNYGKSETIHG</sequence>
<dbReference type="InterPro" id="IPR010386">
    <property type="entry name" value="tRNA-Hydrxlase_MiaE"/>
</dbReference>
<dbReference type="RefSeq" id="WP_163286368.1">
    <property type="nucleotide sequence ID" value="NZ_JAAGVY010000037.1"/>
</dbReference>